<reference evidence="2 3" key="1">
    <citation type="submission" date="2023-05" db="EMBL/GenBank/DDBJ databases">
        <title>B98-5 Cell Line De Novo Hybrid Assembly: An Optical Mapping Approach.</title>
        <authorList>
            <person name="Kananen K."/>
            <person name="Auerbach J.A."/>
            <person name="Kautto E."/>
            <person name="Blachly J.S."/>
        </authorList>
    </citation>
    <scope>NUCLEOTIDE SEQUENCE [LARGE SCALE GENOMIC DNA]</scope>
    <source>
        <strain evidence="2">B95-8</strain>
        <tissue evidence="2">Cell line</tissue>
    </source>
</reference>
<evidence type="ECO:0000313" key="3">
    <source>
        <dbReference type="Proteomes" id="UP001266305"/>
    </source>
</evidence>
<feature type="compositionally biased region" description="Polar residues" evidence="1">
    <location>
        <begin position="12"/>
        <end position="21"/>
    </location>
</feature>
<feature type="region of interest" description="Disordered" evidence="1">
    <location>
        <begin position="132"/>
        <end position="176"/>
    </location>
</feature>
<dbReference type="Proteomes" id="UP001266305">
    <property type="component" value="Unassembled WGS sequence"/>
</dbReference>
<evidence type="ECO:0000256" key="1">
    <source>
        <dbReference type="SAM" id="MobiDB-lite"/>
    </source>
</evidence>
<gene>
    <name evidence="2" type="ORF">P7K49_017599</name>
</gene>
<protein>
    <submittedName>
        <fullName evidence="2">Uncharacterized protein</fullName>
    </submittedName>
</protein>
<comment type="caution">
    <text evidence="2">The sequence shown here is derived from an EMBL/GenBank/DDBJ whole genome shotgun (WGS) entry which is preliminary data.</text>
</comment>
<dbReference type="EMBL" id="JASSZA010000008">
    <property type="protein sequence ID" value="KAK2103743.1"/>
    <property type="molecule type" value="Genomic_DNA"/>
</dbReference>
<dbReference type="PANTHER" id="PTHR10728:SF31">
    <property type="entry name" value="CYTOSOLIC PHOSPHOLIPASE A2 DELTA"/>
    <property type="match status" value="1"/>
</dbReference>
<feature type="region of interest" description="Disordered" evidence="1">
    <location>
        <begin position="365"/>
        <end position="416"/>
    </location>
</feature>
<accession>A0ABQ9V2Y6</accession>
<dbReference type="SUPFAM" id="SSF52151">
    <property type="entry name" value="FabD/lysophospholipase-like"/>
    <property type="match status" value="2"/>
</dbReference>
<name>A0ABQ9V2Y6_SAGOE</name>
<dbReference type="Gene3D" id="3.40.1090.10">
    <property type="entry name" value="Cytosolic phospholipase A2 catalytic domain"/>
    <property type="match status" value="2"/>
</dbReference>
<dbReference type="InterPro" id="IPR016035">
    <property type="entry name" value="Acyl_Trfase/lysoPLipase"/>
</dbReference>
<sequence length="416" mass="45170">MSVSLASEKEPPTSSGTSSWLGASWLQPGTALARAFKGFLTGRPLHQRSSNFLQGLQLHQNYCSHRDFSTWADCQLDSTPSQLTPQEPQLCLVDACYFINTSCPSMFRPGRRLDLILSFDYSLSAPFEVPWSPNGNPSAQPGQAPEASSRATEPLPFTTQDSSTGRDIPALTPKNSWKELRGDPKHLHVHPPRNPDFFPCRLCANVGPLLALGFEQSGNSNPELGFVGLGVRFVPHLKILTKQHCRPLGSLDSPGSPSESLCSLAQPQTGQSQAVVLTLTQLVWAGTVPALTWTGLALSKLPSPHQALQQTELYCRARGLPFPRVEPSPQDQHQPRECHLFSDPACPEAPILLHFPLVNASFKDHSAPGEAAPPKQPGCLAPQTPALDPYCPAEGREASLPGEAFRLDPPRPWSPT</sequence>
<organism evidence="2 3">
    <name type="scientific">Saguinus oedipus</name>
    <name type="common">Cotton-top tamarin</name>
    <name type="synonym">Oedipomidas oedipus</name>
    <dbReference type="NCBI Taxonomy" id="9490"/>
    <lineage>
        <taxon>Eukaryota</taxon>
        <taxon>Metazoa</taxon>
        <taxon>Chordata</taxon>
        <taxon>Craniata</taxon>
        <taxon>Vertebrata</taxon>
        <taxon>Euteleostomi</taxon>
        <taxon>Mammalia</taxon>
        <taxon>Eutheria</taxon>
        <taxon>Euarchontoglires</taxon>
        <taxon>Primates</taxon>
        <taxon>Haplorrhini</taxon>
        <taxon>Platyrrhini</taxon>
        <taxon>Cebidae</taxon>
        <taxon>Callitrichinae</taxon>
        <taxon>Saguinus</taxon>
    </lineage>
</organism>
<feature type="region of interest" description="Disordered" evidence="1">
    <location>
        <begin position="1"/>
        <end position="21"/>
    </location>
</feature>
<dbReference type="PANTHER" id="PTHR10728">
    <property type="entry name" value="CYTOSOLIC PHOSPHOLIPASE A2"/>
    <property type="match status" value="1"/>
</dbReference>
<evidence type="ECO:0000313" key="2">
    <source>
        <dbReference type="EMBL" id="KAK2103743.1"/>
    </source>
</evidence>
<proteinExistence type="predicted"/>
<keyword evidence="3" id="KW-1185">Reference proteome</keyword>